<organism evidence="2 3">
    <name type="scientific">Plakobranchus ocellatus</name>
    <dbReference type="NCBI Taxonomy" id="259542"/>
    <lineage>
        <taxon>Eukaryota</taxon>
        <taxon>Metazoa</taxon>
        <taxon>Spiralia</taxon>
        <taxon>Lophotrochozoa</taxon>
        <taxon>Mollusca</taxon>
        <taxon>Gastropoda</taxon>
        <taxon>Heterobranchia</taxon>
        <taxon>Euthyneura</taxon>
        <taxon>Panpulmonata</taxon>
        <taxon>Sacoglossa</taxon>
        <taxon>Placobranchoidea</taxon>
        <taxon>Plakobranchidae</taxon>
        <taxon>Plakobranchus</taxon>
    </lineage>
</organism>
<proteinExistence type="predicted"/>
<gene>
    <name evidence="2" type="ORF">PoB_002943700</name>
</gene>
<keyword evidence="1" id="KW-0472">Membrane</keyword>
<reference evidence="2 3" key="1">
    <citation type="journal article" date="2021" name="Elife">
        <title>Chloroplast acquisition without the gene transfer in kleptoplastic sea slugs, Plakobranchus ocellatus.</title>
        <authorList>
            <person name="Maeda T."/>
            <person name="Takahashi S."/>
            <person name="Yoshida T."/>
            <person name="Shimamura S."/>
            <person name="Takaki Y."/>
            <person name="Nagai Y."/>
            <person name="Toyoda A."/>
            <person name="Suzuki Y."/>
            <person name="Arimoto A."/>
            <person name="Ishii H."/>
            <person name="Satoh N."/>
            <person name="Nishiyama T."/>
            <person name="Hasebe M."/>
            <person name="Maruyama T."/>
            <person name="Minagawa J."/>
            <person name="Obokata J."/>
            <person name="Shigenobu S."/>
        </authorList>
    </citation>
    <scope>NUCLEOTIDE SEQUENCE [LARGE SCALE GENOMIC DNA]</scope>
</reference>
<keyword evidence="3" id="KW-1185">Reference proteome</keyword>
<feature type="transmembrane region" description="Helical" evidence="1">
    <location>
        <begin position="159"/>
        <end position="181"/>
    </location>
</feature>
<keyword evidence="1" id="KW-0812">Transmembrane</keyword>
<dbReference type="EMBL" id="BLXT01003662">
    <property type="protein sequence ID" value="GFO02932.1"/>
    <property type="molecule type" value="Genomic_DNA"/>
</dbReference>
<keyword evidence="1" id="KW-1133">Transmembrane helix</keyword>
<name>A0AAV4A6N3_9GAST</name>
<evidence type="ECO:0000313" key="3">
    <source>
        <dbReference type="Proteomes" id="UP000735302"/>
    </source>
</evidence>
<dbReference type="Proteomes" id="UP000735302">
    <property type="component" value="Unassembled WGS sequence"/>
</dbReference>
<comment type="caution">
    <text evidence="2">The sequence shown here is derived from an EMBL/GenBank/DDBJ whole genome shotgun (WGS) entry which is preliminary data.</text>
</comment>
<evidence type="ECO:0000256" key="1">
    <source>
        <dbReference type="SAM" id="Phobius"/>
    </source>
</evidence>
<evidence type="ECO:0000313" key="2">
    <source>
        <dbReference type="EMBL" id="GFO02932.1"/>
    </source>
</evidence>
<dbReference type="AlphaFoldDB" id="A0AAV4A6N3"/>
<protein>
    <submittedName>
        <fullName evidence="2">Signal peptide, cub and egf-like domain-containing protein 1</fullName>
    </submittedName>
</protein>
<sequence length="198" mass="21468">MVFYYVLPILSNDQSFDVDGYLAFLEADQVCDASAVATTLSADNLPPVPHSSAGWISTTAASKSNFDEEDDAKIVRRKREAVVLPESFIDGPTTTGAELALSIAASPICKVNSPRDVNITLTSEELEEVLEEIVSNLWVEKSSLSSSRRKKESTPDERVSSATMGVVSISFIATLLGLIVVSDFPKLSLDLKKGFFRC</sequence>
<accession>A0AAV4A6N3</accession>